<sequence>MSRTSPEFSSGLEEFIRFAEKHSKEGKKLYCPCNSCHNHFMVDSVKDIRLYVYRKGFDPRYLRWKWHGELENPCSSSYTHNEQVEDDIHDIHNLEIEMENELGATQDVLPDQVVIDEERNIVKDIRLYVYRKGFDPRYLRWKWHGELENPCSSSYTHNEQVEDDIHDIHNLEIEMENELGATQDVLPDQVVIGEERNIVKDIRLYVYRKGFDPRYLRWKWHGELENPCSSSHTHNEQVEDDIHDIHNLEIEMEKELGATQDVLPYQVVIDEERN</sequence>
<gene>
    <name evidence="2" type="ORF">CCAM_LOCUS1746</name>
</gene>
<proteinExistence type="predicted"/>
<organism evidence="2 3">
    <name type="scientific">Cuscuta campestris</name>
    <dbReference type="NCBI Taxonomy" id="132261"/>
    <lineage>
        <taxon>Eukaryota</taxon>
        <taxon>Viridiplantae</taxon>
        <taxon>Streptophyta</taxon>
        <taxon>Embryophyta</taxon>
        <taxon>Tracheophyta</taxon>
        <taxon>Spermatophyta</taxon>
        <taxon>Magnoliopsida</taxon>
        <taxon>eudicotyledons</taxon>
        <taxon>Gunneridae</taxon>
        <taxon>Pentapetalae</taxon>
        <taxon>asterids</taxon>
        <taxon>lamiids</taxon>
        <taxon>Solanales</taxon>
        <taxon>Convolvulaceae</taxon>
        <taxon>Cuscuteae</taxon>
        <taxon>Cuscuta</taxon>
        <taxon>Cuscuta subgen. Grammica</taxon>
        <taxon>Cuscuta sect. Cleistogrammica</taxon>
    </lineage>
</organism>
<evidence type="ECO:0000313" key="3">
    <source>
        <dbReference type="Proteomes" id="UP000595140"/>
    </source>
</evidence>
<dbReference type="Proteomes" id="UP000595140">
    <property type="component" value="Unassembled WGS sequence"/>
</dbReference>
<accession>A0A484K3C3</accession>
<feature type="non-terminal residue" evidence="2">
    <location>
        <position position="274"/>
    </location>
</feature>
<evidence type="ECO:0000259" key="1">
    <source>
        <dbReference type="Pfam" id="PF13963"/>
    </source>
</evidence>
<dbReference type="OrthoDB" id="1932595at2759"/>
<dbReference type="AlphaFoldDB" id="A0A484K3C3"/>
<dbReference type="Pfam" id="PF13963">
    <property type="entry name" value="Transpos_assoc"/>
    <property type="match status" value="1"/>
</dbReference>
<protein>
    <recommendedName>
        <fullName evidence="1">Transposase-associated domain-containing protein</fullName>
    </recommendedName>
</protein>
<feature type="domain" description="Transposase-associated" evidence="1">
    <location>
        <begin position="2"/>
        <end position="69"/>
    </location>
</feature>
<reference evidence="2 3" key="1">
    <citation type="submission" date="2018-04" db="EMBL/GenBank/DDBJ databases">
        <authorList>
            <person name="Vogel A."/>
        </authorList>
    </citation>
    <scope>NUCLEOTIDE SEQUENCE [LARGE SCALE GENOMIC DNA]</scope>
</reference>
<name>A0A484K3C3_9ASTE</name>
<dbReference type="InterPro" id="IPR029480">
    <property type="entry name" value="Transpos_assoc"/>
</dbReference>
<dbReference type="EMBL" id="OOIL02000092">
    <property type="protein sequence ID" value="VFQ59970.1"/>
    <property type="molecule type" value="Genomic_DNA"/>
</dbReference>
<keyword evidence="3" id="KW-1185">Reference proteome</keyword>
<evidence type="ECO:0000313" key="2">
    <source>
        <dbReference type="EMBL" id="VFQ59970.1"/>
    </source>
</evidence>